<dbReference type="SUPFAM" id="SSF49899">
    <property type="entry name" value="Concanavalin A-like lectins/glucanases"/>
    <property type="match status" value="1"/>
</dbReference>
<dbReference type="EMBL" id="BLXT01006438">
    <property type="protein sequence ID" value="GFO31813.1"/>
    <property type="molecule type" value="Genomic_DNA"/>
</dbReference>
<dbReference type="InterPro" id="IPR013320">
    <property type="entry name" value="ConA-like_dom_sf"/>
</dbReference>
<dbReference type="Gene3D" id="2.60.120.200">
    <property type="match status" value="1"/>
</dbReference>
<keyword evidence="2" id="KW-0245">EGF-like domain</keyword>
<feature type="domain" description="EGF-like" evidence="3">
    <location>
        <begin position="27"/>
        <end position="63"/>
    </location>
</feature>
<comment type="caution">
    <text evidence="4">The sequence shown here is derived from an EMBL/GenBank/DDBJ whole genome shotgun (WGS) entry which is preliminary data.</text>
</comment>
<dbReference type="CDD" id="cd00110">
    <property type="entry name" value="LamG"/>
    <property type="match status" value="1"/>
</dbReference>
<evidence type="ECO:0000256" key="1">
    <source>
        <dbReference type="ARBA" id="ARBA00023157"/>
    </source>
</evidence>
<reference evidence="4 5" key="1">
    <citation type="journal article" date="2021" name="Elife">
        <title>Chloroplast acquisition without the gene transfer in kleptoplastic sea slugs, Plakobranchus ocellatus.</title>
        <authorList>
            <person name="Maeda T."/>
            <person name="Takahashi S."/>
            <person name="Yoshida T."/>
            <person name="Shimamura S."/>
            <person name="Takaki Y."/>
            <person name="Nagai Y."/>
            <person name="Toyoda A."/>
            <person name="Suzuki Y."/>
            <person name="Arimoto A."/>
            <person name="Ishii H."/>
            <person name="Satoh N."/>
            <person name="Nishiyama T."/>
            <person name="Hasebe M."/>
            <person name="Maruyama T."/>
            <person name="Minagawa J."/>
            <person name="Obokata J."/>
            <person name="Shigenobu S."/>
        </authorList>
    </citation>
    <scope>NUCLEOTIDE SEQUENCE [LARGE SCALE GENOMIC DNA]</scope>
</reference>
<organism evidence="4 5">
    <name type="scientific">Plakobranchus ocellatus</name>
    <dbReference type="NCBI Taxonomy" id="259542"/>
    <lineage>
        <taxon>Eukaryota</taxon>
        <taxon>Metazoa</taxon>
        <taxon>Spiralia</taxon>
        <taxon>Lophotrochozoa</taxon>
        <taxon>Mollusca</taxon>
        <taxon>Gastropoda</taxon>
        <taxon>Heterobranchia</taxon>
        <taxon>Euthyneura</taxon>
        <taxon>Panpulmonata</taxon>
        <taxon>Sacoglossa</taxon>
        <taxon>Placobranchoidea</taxon>
        <taxon>Plakobranchidae</taxon>
        <taxon>Plakobranchus</taxon>
    </lineage>
</organism>
<dbReference type="CDD" id="cd00054">
    <property type="entry name" value="EGF_CA"/>
    <property type="match status" value="1"/>
</dbReference>
<accession>A0AAV4CL14</accession>
<evidence type="ECO:0000259" key="3">
    <source>
        <dbReference type="PROSITE" id="PS50026"/>
    </source>
</evidence>
<dbReference type="InterPro" id="IPR001791">
    <property type="entry name" value="Laminin_G"/>
</dbReference>
<gene>
    <name evidence="4" type="ORF">PoB_005831800</name>
</gene>
<dbReference type="InterPro" id="IPR000742">
    <property type="entry name" value="EGF"/>
</dbReference>
<keyword evidence="5" id="KW-1185">Reference proteome</keyword>
<dbReference type="PROSITE" id="PS50026">
    <property type="entry name" value="EGF_3"/>
    <property type="match status" value="1"/>
</dbReference>
<proteinExistence type="predicted"/>
<evidence type="ECO:0000313" key="5">
    <source>
        <dbReference type="Proteomes" id="UP000735302"/>
    </source>
</evidence>
<comment type="caution">
    <text evidence="2">Lacks conserved residue(s) required for the propagation of feature annotation.</text>
</comment>
<sequence length="182" mass="20809">MKPVKASNAITEVNVKWWNQDPGVWNINETCESFKCYNGGECKMVKSRPRCACTPAFEGNTCSRQVKYGIHPSMEGDGFIRLPKERLNVKRFTLKLVFRPEALSGLLLFVSKHRSGFFSITLKHGLVFIRYGSEFAENKIKLPNKIRNQEWNTLIITRENGITKARLNYGDIVPLVSRSIVK</sequence>
<feature type="disulfide bond" evidence="2">
    <location>
        <begin position="53"/>
        <end position="62"/>
    </location>
</feature>
<dbReference type="Proteomes" id="UP000735302">
    <property type="component" value="Unassembled WGS sequence"/>
</dbReference>
<dbReference type="PROSITE" id="PS00022">
    <property type="entry name" value="EGF_1"/>
    <property type="match status" value="1"/>
</dbReference>
<keyword evidence="1 2" id="KW-1015">Disulfide bond</keyword>
<protein>
    <submittedName>
        <fullName evidence="4">Pikachurin-like</fullName>
    </submittedName>
</protein>
<evidence type="ECO:0000256" key="2">
    <source>
        <dbReference type="PROSITE-ProRule" id="PRU00076"/>
    </source>
</evidence>
<dbReference type="Pfam" id="PF02210">
    <property type="entry name" value="Laminin_G_2"/>
    <property type="match status" value="1"/>
</dbReference>
<dbReference type="Gene3D" id="2.10.25.10">
    <property type="entry name" value="Laminin"/>
    <property type="match status" value="1"/>
</dbReference>
<evidence type="ECO:0000313" key="4">
    <source>
        <dbReference type="EMBL" id="GFO31813.1"/>
    </source>
</evidence>
<dbReference type="AlphaFoldDB" id="A0AAV4CL14"/>
<name>A0AAV4CL14_9GAST</name>